<gene>
    <name evidence="19" type="ORF">B0F90DRAFT_1723778</name>
</gene>
<evidence type="ECO:0000313" key="19">
    <source>
        <dbReference type="EMBL" id="KAI0300541.1"/>
    </source>
</evidence>
<feature type="chain" id="PRO_5042043835" description="Autophagy-related protein 27" evidence="17">
    <location>
        <begin position="24"/>
        <end position="369"/>
    </location>
</feature>
<keyword evidence="14" id="KW-0968">Cytoplasmic vesicle</keyword>
<feature type="compositionally biased region" description="Acidic residues" evidence="15">
    <location>
        <begin position="225"/>
        <end position="240"/>
    </location>
</feature>
<evidence type="ECO:0000256" key="11">
    <source>
        <dbReference type="ARBA" id="ARBA00023128"/>
    </source>
</evidence>
<feature type="domain" description="MRH" evidence="18">
    <location>
        <begin position="33"/>
        <end position="218"/>
    </location>
</feature>
<dbReference type="Pfam" id="PF09451">
    <property type="entry name" value="ATG27"/>
    <property type="match status" value="1"/>
</dbReference>
<keyword evidence="11" id="KW-0496">Mitochondrion</keyword>
<evidence type="ECO:0000256" key="9">
    <source>
        <dbReference type="ARBA" id="ARBA00023006"/>
    </source>
</evidence>
<feature type="transmembrane region" description="Helical" evidence="16">
    <location>
        <begin position="266"/>
        <end position="288"/>
    </location>
</feature>
<feature type="region of interest" description="Disordered" evidence="15">
    <location>
        <begin position="222"/>
        <end position="260"/>
    </location>
</feature>
<comment type="similarity">
    <text evidence="4">Belongs to the ATG27 family.</text>
</comment>
<evidence type="ECO:0000256" key="8">
    <source>
        <dbReference type="ARBA" id="ARBA00022989"/>
    </source>
</evidence>
<evidence type="ECO:0000256" key="17">
    <source>
        <dbReference type="SAM" id="SignalP"/>
    </source>
</evidence>
<evidence type="ECO:0000256" key="6">
    <source>
        <dbReference type="ARBA" id="ARBA00022692"/>
    </source>
</evidence>
<reference evidence="19" key="1">
    <citation type="journal article" date="2022" name="New Phytol.">
        <title>Evolutionary transition to the ectomycorrhizal habit in the genomes of a hyperdiverse lineage of mushroom-forming fungi.</title>
        <authorList>
            <person name="Looney B."/>
            <person name="Miyauchi S."/>
            <person name="Morin E."/>
            <person name="Drula E."/>
            <person name="Courty P.E."/>
            <person name="Kohler A."/>
            <person name="Kuo A."/>
            <person name="LaButti K."/>
            <person name="Pangilinan J."/>
            <person name="Lipzen A."/>
            <person name="Riley R."/>
            <person name="Andreopoulos W."/>
            <person name="He G."/>
            <person name="Johnson J."/>
            <person name="Nolan M."/>
            <person name="Tritt A."/>
            <person name="Barry K.W."/>
            <person name="Grigoriev I.V."/>
            <person name="Nagy L.G."/>
            <person name="Hibbett D."/>
            <person name="Henrissat B."/>
            <person name="Matheny P.B."/>
            <person name="Labbe J."/>
            <person name="Martin F.M."/>
        </authorList>
    </citation>
    <scope>NUCLEOTIDE SEQUENCE</scope>
    <source>
        <strain evidence="19">BPL690</strain>
    </source>
</reference>
<comment type="subcellular location">
    <subcellularLocation>
        <location evidence="2">Cytoplasmic vesicle membrane</location>
        <topology evidence="2">Single-pass type I membrane protein</topology>
    </subcellularLocation>
    <subcellularLocation>
        <location evidence="3">Golgi apparatus membrane</location>
        <topology evidence="3">Single-pass type I membrane protein</topology>
    </subcellularLocation>
    <subcellularLocation>
        <location evidence="1">Mitochondrion membrane</location>
        <topology evidence="1">Single-pass membrane protein</topology>
    </subcellularLocation>
</comment>
<dbReference type="PROSITE" id="PS51914">
    <property type="entry name" value="MRH"/>
    <property type="match status" value="1"/>
</dbReference>
<protein>
    <recommendedName>
        <fullName evidence="5">Autophagy-related protein 27</fullName>
    </recommendedName>
</protein>
<evidence type="ECO:0000256" key="7">
    <source>
        <dbReference type="ARBA" id="ARBA00022729"/>
    </source>
</evidence>
<dbReference type="Gene3D" id="2.70.130.10">
    <property type="entry name" value="Mannose-6-phosphate receptor binding domain"/>
    <property type="match status" value="1"/>
</dbReference>
<dbReference type="InterPro" id="IPR009011">
    <property type="entry name" value="Man6P_isomerase_rcpt-bd_dom_sf"/>
</dbReference>
<keyword evidence="20" id="KW-1185">Reference proteome</keyword>
<dbReference type="GO" id="GO:0031966">
    <property type="term" value="C:mitochondrial membrane"/>
    <property type="evidence" value="ECO:0007669"/>
    <property type="project" value="UniProtKB-SubCell"/>
</dbReference>
<name>A0AAD4QND3_9AGAM</name>
<evidence type="ECO:0000256" key="5">
    <source>
        <dbReference type="ARBA" id="ARBA00013776"/>
    </source>
</evidence>
<evidence type="ECO:0000313" key="20">
    <source>
        <dbReference type="Proteomes" id="UP001203297"/>
    </source>
</evidence>
<dbReference type="GO" id="GO:0006914">
    <property type="term" value="P:autophagy"/>
    <property type="evidence" value="ECO:0007669"/>
    <property type="project" value="UniProtKB-KW"/>
</dbReference>
<keyword evidence="13" id="KW-1015">Disulfide bond</keyword>
<keyword evidence="7 17" id="KW-0732">Signal</keyword>
<dbReference type="AlphaFoldDB" id="A0AAD4QND3"/>
<proteinExistence type="inferred from homology"/>
<dbReference type="GO" id="GO:0000139">
    <property type="term" value="C:Golgi membrane"/>
    <property type="evidence" value="ECO:0007669"/>
    <property type="project" value="UniProtKB-SubCell"/>
</dbReference>
<feature type="signal peptide" evidence="17">
    <location>
        <begin position="1"/>
        <end position="23"/>
    </location>
</feature>
<keyword evidence="6 16" id="KW-0812">Transmembrane</keyword>
<keyword evidence="9" id="KW-0072">Autophagy</keyword>
<keyword evidence="8 16" id="KW-1133">Transmembrane helix</keyword>
<dbReference type="EMBL" id="WTXG01000018">
    <property type="protein sequence ID" value="KAI0300541.1"/>
    <property type="molecule type" value="Genomic_DNA"/>
</dbReference>
<organism evidence="19 20">
    <name type="scientific">Multifurca ochricompacta</name>
    <dbReference type="NCBI Taxonomy" id="376703"/>
    <lineage>
        <taxon>Eukaryota</taxon>
        <taxon>Fungi</taxon>
        <taxon>Dikarya</taxon>
        <taxon>Basidiomycota</taxon>
        <taxon>Agaricomycotina</taxon>
        <taxon>Agaricomycetes</taxon>
        <taxon>Russulales</taxon>
        <taxon>Russulaceae</taxon>
        <taxon>Multifurca</taxon>
    </lineage>
</organism>
<comment type="caution">
    <text evidence="19">The sequence shown here is derived from an EMBL/GenBank/DDBJ whole genome shotgun (WGS) entry which is preliminary data.</text>
</comment>
<dbReference type="SUPFAM" id="SSF50911">
    <property type="entry name" value="Mannose 6-phosphate receptor domain"/>
    <property type="match status" value="1"/>
</dbReference>
<evidence type="ECO:0000256" key="15">
    <source>
        <dbReference type="SAM" id="MobiDB-lite"/>
    </source>
</evidence>
<evidence type="ECO:0000256" key="3">
    <source>
        <dbReference type="ARBA" id="ARBA00004614"/>
    </source>
</evidence>
<keyword evidence="10" id="KW-0333">Golgi apparatus</keyword>
<evidence type="ECO:0000259" key="18">
    <source>
        <dbReference type="PROSITE" id="PS51914"/>
    </source>
</evidence>
<evidence type="ECO:0000256" key="13">
    <source>
        <dbReference type="ARBA" id="ARBA00023157"/>
    </source>
</evidence>
<evidence type="ECO:0000256" key="12">
    <source>
        <dbReference type="ARBA" id="ARBA00023136"/>
    </source>
</evidence>
<dbReference type="GO" id="GO:0030659">
    <property type="term" value="C:cytoplasmic vesicle membrane"/>
    <property type="evidence" value="ECO:0007669"/>
    <property type="project" value="UniProtKB-SubCell"/>
</dbReference>
<sequence>MVMMTFLFVLVLALMVEIGVVVASSKPWDSPMNQCRITIDHFLFDLCPLFKQRHSSGQVDLVLHCETPPTITTIVYNISLSGPLQKSDAIPDDEQCADGTWACMTKREHHPGRDPLKDSGGAQVIPIITEASQSDSRLGSSSAGDRENFGIRAELREMGVNRLPSLSLQMNGGYYVDMPQRVQINFECAESDEDVLSLSGERNSTHIFTWVTKHACARMYSALSEENEESDSPPADEETNDPSPDAGELPTNQDLRFPPVTPNRNGWATITILVCSGSALLGVGYLAIHPPAVLRRHIRAIRRARSLRGISEAKLLRWAAEDFEMLGDDYEVDEMVNSRPLPDEQISEERIPLRASPTRLTLANYGTAR</sequence>
<evidence type="ECO:0000256" key="2">
    <source>
        <dbReference type="ARBA" id="ARBA00004358"/>
    </source>
</evidence>
<evidence type="ECO:0000256" key="4">
    <source>
        <dbReference type="ARBA" id="ARBA00005363"/>
    </source>
</evidence>
<accession>A0AAD4QND3</accession>
<dbReference type="InterPro" id="IPR018939">
    <property type="entry name" value="Autophagy-rel_prot_27"/>
</dbReference>
<evidence type="ECO:0000256" key="10">
    <source>
        <dbReference type="ARBA" id="ARBA00023034"/>
    </source>
</evidence>
<keyword evidence="12 16" id="KW-0472">Membrane</keyword>
<dbReference type="Proteomes" id="UP001203297">
    <property type="component" value="Unassembled WGS sequence"/>
</dbReference>
<evidence type="ECO:0000256" key="14">
    <source>
        <dbReference type="ARBA" id="ARBA00023329"/>
    </source>
</evidence>
<dbReference type="InterPro" id="IPR044865">
    <property type="entry name" value="MRH_dom"/>
</dbReference>
<evidence type="ECO:0000256" key="1">
    <source>
        <dbReference type="ARBA" id="ARBA00004304"/>
    </source>
</evidence>
<evidence type="ECO:0000256" key="16">
    <source>
        <dbReference type="SAM" id="Phobius"/>
    </source>
</evidence>